<protein>
    <submittedName>
        <fullName evidence="1">Uncharacterized protein</fullName>
    </submittedName>
</protein>
<proteinExistence type="predicted"/>
<keyword evidence="2" id="KW-1185">Reference proteome</keyword>
<name>A0A917Y9Z2_9ACTN</name>
<evidence type="ECO:0000313" key="1">
    <source>
        <dbReference type="EMBL" id="GGN75459.1"/>
    </source>
</evidence>
<gene>
    <name evidence="1" type="ORF">GCM10011579_055540</name>
</gene>
<accession>A0A917Y9Z2</accession>
<evidence type="ECO:0000313" key="2">
    <source>
        <dbReference type="Proteomes" id="UP000600365"/>
    </source>
</evidence>
<comment type="caution">
    <text evidence="1">The sequence shown here is derived from an EMBL/GenBank/DDBJ whole genome shotgun (WGS) entry which is preliminary data.</text>
</comment>
<dbReference type="AlphaFoldDB" id="A0A917Y9Z2"/>
<dbReference type="EMBL" id="BMMM01000011">
    <property type="protein sequence ID" value="GGN75459.1"/>
    <property type="molecule type" value="Genomic_DNA"/>
</dbReference>
<dbReference type="Proteomes" id="UP000600365">
    <property type="component" value="Unassembled WGS sequence"/>
</dbReference>
<sequence>MGAEHPTVHPEDDFRPRSLRAPDMYAPQMARFHRTAHPHRNFTLPFGYPTPFGRPHKKELA</sequence>
<reference evidence="1 2" key="1">
    <citation type="journal article" date="2014" name="Int. J. Syst. Evol. Microbiol.">
        <title>Complete genome sequence of Corynebacterium casei LMG S-19264T (=DSM 44701T), isolated from a smear-ripened cheese.</title>
        <authorList>
            <consortium name="US DOE Joint Genome Institute (JGI-PGF)"/>
            <person name="Walter F."/>
            <person name="Albersmeier A."/>
            <person name="Kalinowski J."/>
            <person name="Ruckert C."/>
        </authorList>
    </citation>
    <scope>NUCLEOTIDE SEQUENCE [LARGE SCALE GENOMIC DNA]</scope>
    <source>
        <strain evidence="1 2">CGMCC 4.7111</strain>
    </source>
</reference>
<organism evidence="1 2">
    <name type="scientific">Streptomyces albiflavescens</name>
    <dbReference type="NCBI Taxonomy" id="1623582"/>
    <lineage>
        <taxon>Bacteria</taxon>
        <taxon>Bacillati</taxon>
        <taxon>Actinomycetota</taxon>
        <taxon>Actinomycetes</taxon>
        <taxon>Kitasatosporales</taxon>
        <taxon>Streptomycetaceae</taxon>
        <taxon>Streptomyces</taxon>
    </lineage>
</organism>